<dbReference type="Proteomes" id="UP001159428">
    <property type="component" value="Unassembled WGS sequence"/>
</dbReference>
<evidence type="ECO:0000256" key="2">
    <source>
        <dbReference type="ARBA" id="ARBA00006285"/>
    </source>
</evidence>
<keyword evidence="5" id="KW-0175">Coiled coil</keyword>
<sequence>MNIMRINYTSVGIIFSLVVVLLYLYKLSHYSSERNLPASVTPRTSNKLPTESSIDLKSLASVAKAGLFDVSLRQAQETIEALKKQLAEAEVSRDTVQKKDMEPVKRKFSGHKLVHLDLKGAPTKMTFLTQVLPYFKKWGATGLLVEYEDMFPYKAKYEVLQAKNSYSEAEIKQLLETAAANDLIVIPLVQTFGHLEFVLKHKEFAYLRETEHYTNSLCPNNKDSVPMVIELIDQVLALHPGLQWFHIGGDEVWNLKTCPVCLKDARNKSELFVHHMKPILKHLQGKKVTPIMWDDMMRYWPLEYLKELGPLVEPMVWAYRSDLTGYFPPDMWQRYGKAFKKIWAASAFKGATHPWSNFVPIGFHVQNNLYWLDIISKLPSTLEVNGVALTGWSRYDHYATLCELLPAALPSLAFCLGALSEGYMDEELRKVIAKRLGLPETFPLNVERFNNRFHPAEGTFPGHELYTLVSHLEKAVFFTRGVGNIEQSWLLDREVQNKFLSYFQVEMAYNRTMKALQILRSVQSKVPKVFNPVYDDSVVKEWTKDKIDDGINHLNGVKPRLEELRKIASGKEEKQEKATMKEKS</sequence>
<dbReference type="SUPFAM" id="SSF51445">
    <property type="entry name" value="(Trans)glycosidases"/>
    <property type="match status" value="1"/>
</dbReference>
<dbReference type="EMBL" id="CALNXJ010000076">
    <property type="protein sequence ID" value="CAH3160747.1"/>
    <property type="molecule type" value="Genomic_DNA"/>
</dbReference>
<dbReference type="GO" id="GO:0004563">
    <property type="term" value="F:beta-N-acetylhexosaminidase activity"/>
    <property type="evidence" value="ECO:0007669"/>
    <property type="project" value="UniProtKB-EC"/>
</dbReference>
<feature type="coiled-coil region" evidence="5">
    <location>
        <begin position="72"/>
        <end position="99"/>
    </location>
</feature>
<keyword evidence="7" id="KW-0472">Membrane</keyword>
<dbReference type="InterPro" id="IPR017853">
    <property type="entry name" value="GH"/>
</dbReference>
<dbReference type="PANTHER" id="PTHR21040">
    <property type="entry name" value="BCDNA.GH04120"/>
    <property type="match status" value="1"/>
</dbReference>
<dbReference type="EC" id="3.2.1.52" evidence="3"/>
<dbReference type="InterPro" id="IPR015883">
    <property type="entry name" value="Glyco_hydro_20_cat"/>
</dbReference>
<dbReference type="CDD" id="cd06565">
    <property type="entry name" value="GH20_GcnA-like"/>
    <property type="match status" value="1"/>
</dbReference>
<dbReference type="InterPro" id="IPR038901">
    <property type="entry name" value="HEXDC-like"/>
</dbReference>
<accession>A0AAU9XZ07</accession>
<organism evidence="9 10">
    <name type="scientific">Pocillopora meandrina</name>
    <dbReference type="NCBI Taxonomy" id="46732"/>
    <lineage>
        <taxon>Eukaryota</taxon>
        <taxon>Metazoa</taxon>
        <taxon>Cnidaria</taxon>
        <taxon>Anthozoa</taxon>
        <taxon>Hexacorallia</taxon>
        <taxon>Scleractinia</taxon>
        <taxon>Astrocoeniina</taxon>
        <taxon>Pocilloporidae</taxon>
        <taxon>Pocillopora</taxon>
    </lineage>
</organism>
<dbReference type="GO" id="GO:0005975">
    <property type="term" value="P:carbohydrate metabolic process"/>
    <property type="evidence" value="ECO:0007669"/>
    <property type="project" value="InterPro"/>
</dbReference>
<comment type="catalytic activity">
    <reaction evidence="1">
        <text>Hydrolysis of terminal non-reducing N-acetyl-D-hexosamine residues in N-acetyl-beta-D-hexosaminides.</text>
        <dbReference type="EC" id="3.2.1.52"/>
    </reaction>
</comment>
<dbReference type="Pfam" id="PF00728">
    <property type="entry name" value="Glyco_hydro_20"/>
    <property type="match status" value="1"/>
</dbReference>
<evidence type="ECO:0000313" key="9">
    <source>
        <dbReference type="EMBL" id="CAH3160747.1"/>
    </source>
</evidence>
<evidence type="ECO:0000256" key="1">
    <source>
        <dbReference type="ARBA" id="ARBA00001231"/>
    </source>
</evidence>
<keyword evidence="7" id="KW-1133">Transmembrane helix</keyword>
<protein>
    <recommendedName>
        <fullName evidence="3">beta-N-acetylhexosaminidase</fullName>
        <ecNumber evidence="3">3.2.1.52</ecNumber>
    </recommendedName>
</protein>
<name>A0AAU9XZ07_9CNID</name>
<dbReference type="Gene3D" id="3.20.20.80">
    <property type="entry name" value="Glycosidases"/>
    <property type="match status" value="1"/>
</dbReference>
<evidence type="ECO:0000256" key="6">
    <source>
        <dbReference type="SAM" id="MobiDB-lite"/>
    </source>
</evidence>
<evidence type="ECO:0000259" key="8">
    <source>
        <dbReference type="Pfam" id="PF00728"/>
    </source>
</evidence>
<keyword evidence="4" id="KW-0378">Hydrolase</keyword>
<dbReference type="PANTHER" id="PTHR21040:SF8">
    <property type="entry name" value="BCDNA.GH04120"/>
    <property type="match status" value="1"/>
</dbReference>
<proteinExistence type="inferred from homology"/>
<evidence type="ECO:0000256" key="7">
    <source>
        <dbReference type="SAM" id="Phobius"/>
    </source>
</evidence>
<keyword evidence="10" id="KW-1185">Reference proteome</keyword>
<evidence type="ECO:0000256" key="4">
    <source>
        <dbReference type="ARBA" id="ARBA00022801"/>
    </source>
</evidence>
<keyword evidence="7" id="KW-0812">Transmembrane</keyword>
<gene>
    <name evidence="9" type="ORF">PMEA_00032524</name>
</gene>
<reference evidence="9 10" key="1">
    <citation type="submission" date="2022-05" db="EMBL/GenBank/DDBJ databases">
        <authorList>
            <consortium name="Genoscope - CEA"/>
            <person name="William W."/>
        </authorList>
    </citation>
    <scope>NUCLEOTIDE SEQUENCE [LARGE SCALE GENOMIC DNA]</scope>
</reference>
<feature type="transmembrane region" description="Helical" evidence="7">
    <location>
        <begin position="6"/>
        <end position="25"/>
    </location>
</feature>
<evidence type="ECO:0000256" key="3">
    <source>
        <dbReference type="ARBA" id="ARBA00012663"/>
    </source>
</evidence>
<evidence type="ECO:0000256" key="5">
    <source>
        <dbReference type="SAM" id="Coils"/>
    </source>
</evidence>
<dbReference type="AlphaFoldDB" id="A0AAU9XZ07"/>
<comment type="caution">
    <text evidence="9">The sequence shown here is derived from an EMBL/GenBank/DDBJ whole genome shotgun (WGS) entry which is preliminary data.</text>
</comment>
<evidence type="ECO:0000313" key="10">
    <source>
        <dbReference type="Proteomes" id="UP001159428"/>
    </source>
</evidence>
<feature type="region of interest" description="Disordered" evidence="6">
    <location>
        <begin position="565"/>
        <end position="584"/>
    </location>
</feature>
<comment type="similarity">
    <text evidence="2">Belongs to the glycosyl hydrolase 20 family.</text>
</comment>
<feature type="domain" description="Glycoside hydrolase family 20 catalytic" evidence="8">
    <location>
        <begin position="161"/>
        <end position="301"/>
    </location>
</feature>